<evidence type="ECO:0000313" key="3">
    <source>
        <dbReference type="EMBL" id="KYC49394.1"/>
    </source>
</evidence>
<dbReference type="Proteomes" id="UP000075398">
    <property type="component" value="Unassembled WGS sequence"/>
</dbReference>
<reference evidence="3 4" key="1">
    <citation type="journal article" date="2016" name="ISME J.">
        <title>Chasing the elusive Euryarchaeota class WSA2: genomes reveal a uniquely fastidious methyl-reducing methanogen.</title>
        <authorList>
            <person name="Nobu M.K."/>
            <person name="Narihiro T."/>
            <person name="Kuroda K."/>
            <person name="Mei R."/>
            <person name="Liu W.T."/>
        </authorList>
    </citation>
    <scope>NUCLEOTIDE SEQUENCE [LARGE SCALE GENOMIC DNA]</scope>
    <source>
        <strain evidence="3">U1lsi0528_Bin055</strain>
    </source>
</reference>
<sequence length="276" mass="31702">MPSWGENLYNWHYRIIIMKVGFIQMNIEILDVKKNVDNAINLIEKNDADLVVLPELFNTGYNFNNKGEVLGVSEKIPDGYTTKLLKEFTENTDKTIVFGLSEKTDKGLYNSLAIVSKGEYIGKYRKIHLFFDEKDFFLPGDLGFKIFEIDGIKIGTMICFDWFFPESTRTLALKGADIICHPANLVMPYCPEAMKTICLQNRIYSITSNRVGEERGLKFIGQSQIVGPDGKIIFRASEDKQKAFHVEIDPLKSRDKNLNPKNNIFNDRRADFYELI</sequence>
<organism evidence="3 4">
    <name type="scientific">Candidatus Methanofastidiosum methylothiophilum</name>
    <dbReference type="NCBI Taxonomy" id="1705564"/>
    <lineage>
        <taxon>Archaea</taxon>
        <taxon>Methanobacteriati</taxon>
        <taxon>Methanobacteriota</taxon>
        <taxon>Stenosarchaea group</taxon>
        <taxon>Candidatus Methanofastidiosia</taxon>
        <taxon>Candidatus Methanofastidiosales</taxon>
        <taxon>Candidatus Methanofastidiosaceae</taxon>
        <taxon>Candidatus Methanofastidiosum</taxon>
    </lineage>
</organism>
<feature type="domain" description="CN hydrolase" evidence="2">
    <location>
        <begin position="18"/>
        <end position="250"/>
    </location>
</feature>
<dbReference type="Pfam" id="PF00795">
    <property type="entry name" value="CN_hydrolase"/>
    <property type="match status" value="1"/>
</dbReference>
<dbReference type="Gene3D" id="3.60.110.10">
    <property type="entry name" value="Carbon-nitrogen hydrolase"/>
    <property type="match status" value="1"/>
</dbReference>
<dbReference type="PATRIC" id="fig|1705409.3.peg.1725"/>
<evidence type="ECO:0000256" key="1">
    <source>
        <dbReference type="ARBA" id="ARBA00022801"/>
    </source>
</evidence>
<accession>A0A150IXI4</accession>
<dbReference type="PANTHER" id="PTHR43674:SF2">
    <property type="entry name" value="BETA-UREIDOPROPIONASE"/>
    <property type="match status" value="1"/>
</dbReference>
<keyword evidence="1 3" id="KW-0378">Hydrolase</keyword>
<dbReference type="InterPro" id="IPR003010">
    <property type="entry name" value="C-N_Hydrolase"/>
</dbReference>
<evidence type="ECO:0000313" key="4">
    <source>
        <dbReference type="Proteomes" id="UP000075398"/>
    </source>
</evidence>
<evidence type="ECO:0000259" key="2">
    <source>
        <dbReference type="PROSITE" id="PS50263"/>
    </source>
</evidence>
<dbReference type="SUPFAM" id="SSF56317">
    <property type="entry name" value="Carbon-nitrogen hydrolase"/>
    <property type="match status" value="1"/>
</dbReference>
<dbReference type="PROSITE" id="PS50263">
    <property type="entry name" value="CN_HYDROLASE"/>
    <property type="match status" value="1"/>
</dbReference>
<dbReference type="AlphaFoldDB" id="A0A150IXI4"/>
<dbReference type="InterPro" id="IPR036526">
    <property type="entry name" value="C-N_Hydrolase_sf"/>
</dbReference>
<dbReference type="GO" id="GO:0016811">
    <property type="term" value="F:hydrolase activity, acting on carbon-nitrogen (but not peptide) bonds, in linear amides"/>
    <property type="evidence" value="ECO:0007669"/>
    <property type="project" value="UniProtKB-ARBA"/>
</dbReference>
<dbReference type="PANTHER" id="PTHR43674">
    <property type="entry name" value="NITRILASE C965.09-RELATED"/>
    <property type="match status" value="1"/>
</dbReference>
<gene>
    <name evidence="3" type="ORF">AMQ22_01645</name>
</gene>
<dbReference type="EMBL" id="LNGC01000097">
    <property type="protein sequence ID" value="KYC49394.1"/>
    <property type="molecule type" value="Genomic_DNA"/>
</dbReference>
<comment type="caution">
    <text evidence="3">The sequence shown here is derived from an EMBL/GenBank/DDBJ whole genome shotgun (WGS) entry which is preliminary data.</text>
</comment>
<name>A0A150IXI4_9EURY</name>
<protein>
    <submittedName>
        <fullName evidence="3">C-N hydrolase family amidase</fullName>
    </submittedName>
</protein>
<dbReference type="InterPro" id="IPR050345">
    <property type="entry name" value="Aliph_Amidase/BUP"/>
</dbReference>
<proteinExistence type="predicted"/>